<sequence>MRDENIPSWLLELEPEDYEFMHRFILTSGSLKKMAKEYGVSYPTIRLRLDRLIQRVSVKSKKEGYISLIKDLALEDEISFEAAKKLIAAYRKERKEVEP</sequence>
<reference evidence="4" key="2">
    <citation type="submission" date="2016-03" db="EMBL/GenBank/DDBJ databases">
        <title>Streptococcus antelopensis sp. nov., isolated from the feces of the Tibetan antelope (Pantholops hodgsonii) in Hoh Xil National Nature Reserve, Qinghai, China.</title>
        <authorList>
            <person name="Bai X."/>
        </authorList>
    </citation>
    <scope>NUCLEOTIDE SEQUENCE [LARGE SCALE GENOMIC DNA]</scope>
    <source>
        <strain evidence="4">TA 26</strain>
    </source>
</reference>
<gene>
    <name evidence="3" type="ORF">A0O21_07720</name>
</gene>
<dbReference type="Pfam" id="PF09862">
    <property type="entry name" value="DUF2089"/>
    <property type="match status" value="1"/>
</dbReference>
<feature type="domain" description="DUF2089" evidence="1">
    <location>
        <begin position="13"/>
        <end position="57"/>
    </location>
</feature>
<proteinExistence type="predicted"/>
<name>A0A172Q8W9_9STRE</name>
<dbReference type="Proteomes" id="UP000077317">
    <property type="component" value="Chromosome"/>
</dbReference>
<dbReference type="KEGG" id="spat:A0O21_07720"/>
<dbReference type="OrthoDB" id="9797643at2"/>
<keyword evidence="4" id="KW-1185">Reference proteome</keyword>
<dbReference type="InterPro" id="IPR018658">
    <property type="entry name" value="DUF2089"/>
</dbReference>
<organism evidence="3 4">
    <name type="scientific">Streptococcus pantholopis</name>
    <dbReference type="NCBI Taxonomy" id="1811193"/>
    <lineage>
        <taxon>Bacteria</taxon>
        <taxon>Bacillati</taxon>
        <taxon>Bacillota</taxon>
        <taxon>Bacilli</taxon>
        <taxon>Lactobacillales</taxon>
        <taxon>Streptococcaceae</taxon>
        <taxon>Streptococcus</taxon>
    </lineage>
</organism>
<protein>
    <recommendedName>
        <fullName evidence="5">DUF2089 domain-containing protein</fullName>
    </recommendedName>
</protein>
<accession>A0A172Q8W9</accession>
<reference evidence="3 4" key="1">
    <citation type="journal article" date="2016" name="Int. J. Syst. Evol. Microbiol.">
        <title>Streptococcuspantholopis sp. nov., isolated from faeces of the Tibetan antelope (Pantholops hodgsonii).</title>
        <authorList>
            <person name="Bai X."/>
            <person name="Xiong Y."/>
            <person name="Lu S."/>
            <person name="Jin D."/>
            <person name="Lai X."/>
            <person name="Yang J."/>
            <person name="Niu L."/>
            <person name="Hu S."/>
            <person name="Meng X."/>
            <person name="Pu J."/>
            <person name="Ye C."/>
            <person name="Xu J."/>
        </authorList>
    </citation>
    <scope>NUCLEOTIDE SEQUENCE [LARGE SCALE GENOMIC DNA]</scope>
    <source>
        <strain evidence="3 4">TA 26</strain>
    </source>
</reference>
<evidence type="ECO:0000313" key="4">
    <source>
        <dbReference type="Proteomes" id="UP000077317"/>
    </source>
</evidence>
<dbReference type="RefSeq" id="WP_067063878.1">
    <property type="nucleotide sequence ID" value="NZ_CP014699.1"/>
</dbReference>
<dbReference type="EMBL" id="CP014699">
    <property type="protein sequence ID" value="AND79900.1"/>
    <property type="molecule type" value="Genomic_DNA"/>
</dbReference>
<evidence type="ECO:0000259" key="1">
    <source>
        <dbReference type="Pfam" id="PF09862"/>
    </source>
</evidence>
<evidence type="ECO:0008006" key="5">
    <source>
        <dbReference type="Google" id="ProtNLM"/>
    </source>
</evidence>
<dbReference type="InterPro" id="IPR053959">
    <property type="entry name" value="YvlB/LiaX_N"/>
</dbReference>
<evidence type="ECO:0000313" key="3">
    <source>
        <dbReference type="EMBL" id="AND79900.1"/>
    </source>
</evidence>
<feature type="domain" description="YvlB/LiaX N-terminal" evidence="2">
    <location>
        <begin position="65"/>
        <end position="95"/>
    </location>
</feature>
<dbReference type="AlphaFoldDB" id="A0A172Q8W9"/>
<dbReference type="Pfam" id="PF22746">
    <property type="entry name" value="SHOCT-like_DUF2089-C"/>
    <property type="match status" value="1"/>
</dbReference>
<evidence type="ECO:0000259" key="2">
    <source>
        <dbReference type="Pfam" id="PF22746"/>
    </source>
</evidence>